<evidence type="ECO:0000313" key="2">
    <source>
        <dbReference type="EMBL" id="RQP21752.1"/>
    </source>
</evidence>
<keyword evidence="3" id="KW-1185">Reference proteome</keyword>
<comment type="caution">
    <text evidence="2">The sequence shown here is derived from an EMBL/GenBank/DDBJ whole genome shotgun (WGS) entry which is preliminary data.</text>
</comment>
<reference evidence="2 3" key="2">
    <citation type="submission" date="2018-12" db="EMBL/GenBank/DDBJ databases">
        <title>Rhizobacter gummiphilus sp. nov., a rubber-degrading bacterium isolated from the soil of a botanical garden in Japan.</title>
        <authorList>
            <person name="Shunsuke S.S."/>
        </authorList>
    </citation>
    <scope>NUCLEOTIDE SEQUENCE [LARGE SCALE GENOMIC DNA]</scope>
    <source>
        <strain evidence="2 3">S-16</strain>
    </source>
</reference>
<gene>
    <name evidence="2" type="ORF">DZC73_25240</name>
</gene>
<accession>A0A3N7ISC3</accession>
<name>A0A3N7ISC3_9BURK</name>
<sequence>MRLSNLIPMLLYLGNLDSPDKPGGLRHQLANLQANSIDAGVSPADVPGGTNRGLDDWLKGAGQDPSAGLDTGSAEGVPGLDGAQGDWASSDAADASLDNDAQQTTAGPELDQMLEFMRSFVDMLEQMQTARRGGGGADGDQQAAGLGDPSAKNTGSPNVPAQQVPQTSEPAKPTEGKGDRKQYTLDGGGSYTHHLVNDTDKPMDIAYFKNNGPGPHPGMSGESLKVHLEPGETADVSIPDNWQGRAQKYGGKMDDPATWAEFNNEPADASKGRNEAKTWFDVSKIPGGNANVTMKTGDGVTAGSDHSMLEAAKKDPRAANLLTKDAAGNDVFKPAQGFDGKTNKDVVDFFTQYEPEKAQGVDGNAKGKFDNYILPNNDSATRVSQSREMTLTFGQL</sequence>
<evidence type="ECO:0000256" key="1">
    <source>
        <dbReference type="SAM" id="MobiDB-lite"/>
    </source>
</evidence>
<feature type="compositionally biased region" description="Basic and acidic residues" evidence="1">
    <location>
        <begin position="172"/>
        <end position="183"/>
    </location>
</feature>
<dbReference type="AlphaFoldDB" id="A0A3N7ISC3"/>
<feature type="compositionally biased region" description="Polar residues" evidence="1">
    <location>
        <begin position="151"/>
        <end position="169"/>
    </location>
</feature>
<evidence type="ECO:0000313" key="3">
    <source>
        <dbReference type="Proteomes" id="UP000267464"/>
    </source>
</evidence>
<organism evidence="2 3">
    <name type="scientific">Piscinibacter terrae</name>
    <dbReference type="NCBI Taxonomy" id="2496871"/>
    <lineage>
        <taxon>Bacteria</taxon>
        <taxon>Pseudomonadati</taxon>
        <taxon>Pseudomonadota</taxon>
        <taxon>Betaproteobacteria</taxon>
        <taxon>Burkholderiales</taxon>
        <taxon>Sphaerotilaceae</taxon>
        <taxon>Piscinibacter</taxon>
    </lineage>
</organism>
<protein>
    <submittedName>
        <fullName evidence="2">Uncharacterized protein</fullName>
    </submittedName>
</protein>
<proteinExistence type="predicted"/>
<feature type="region of interest" description="Disordered" evidence="1">
    <location>
        <begin position="40"/>
        <end position="107"/>
    </location>
</feature>
<reference evidence="2 3" key="1">
    <citation type="submission" date="2018-08" db="EMBL/GenBank/DDBJ databases">
        <authorList>
            <person name="Khan S.A."/>
            <person name="Jeon C.O."/>
            <person name="Chun B.H."/>
            <person name="Jeong S.E."/>
        </authorList>
    </citation>
    <scope>NUCLEOTIDE SEQUENCE [LARGE SCALE GENOMIC DNA]</scope>
    <source>
        <strain evidence="2 3">S-16</strain>
    </source>
</reference>
<feature type="region of interest" description="Disordered" evidence="1">
    <location>
        <begin position="130"/>
        <end position="197"/>
    </location>
</feature>
<dbReference type="Proteomes" id="UP000267464">
    <property type="component" value="Unassembled WGS sequence"/>
</dbReference>
<dbReference type="EMBL" id="QUSW01000009">
    <property type="protein sequence ID" value="RQP21752.1"/>
    <property type="molecule type" value="Genomic_DNA"/>
</dbReference>
<feature type="compositionally biased region" description="Low complexity" evidence="1">
    <location>
        <begin position="81"/>
        <end position="103"/>
    </location>
</feature>